<comment type="caution">
    <text evidence="1">The sequence shown here is derived from an EMBL/GenBank/DDBJ whole genome shotgun (WGS) entry which is preliminary data.</text>
</comment>
<dbReference type="Proteomes" id="UP001497680">
    <property type="component" value="Unassembled WGS sequence"/>
</dbReference>
<evidence type="ECO:0000313" key="1">
    <source>
        <dbReference type="EMBL" id="KAI6089507.1"/>
    </source>
</evidence>
<protein>
    <submittedName>
        <fullName evidence="1">Asx homology domain-containing protein</fullName>
    </submittedName>
</protein>
<accession>A0ACC0D9R6</accession>
<reference evidence="1 2" key="1">
    <citation type="journal article" date="2022" name="New Phytol.">
        <title>Ecological generalism drives hyperdiversity of secondary metabolite gene clusters in xylarialean endophytes.</title>
        <authorList>
            <person name="Franco M.E.E."/>
            <person name="Wisecaver J.H."/>
            <person name="Arnold A.E."/>
            <person name="Ju Y.M."/>
            <person name="Slot J.C."/>
            <person name="Ahrendt S."/>
            <person name="Moore L.P."/>
            <person name="Eastman K.E."/>
            <person name="Scott K."/>
            <person name="Konkel Z."/>
            <person name="Mondo S.J."/>
            <person name="Kuo A."/>
            <person name="Hayes R.D."/>
            <person name="Haridas S."/>
            <person name="Andreopoulos B."/>
            <person name="Riley R."/>
            <person name="LaButti K."/>
            <person name="Pangilinan J."/>
            <person name="Lipzen A."/>
            <person name="Amirebrahimi M."/>
            <person name="Yan J."/>
            <person name="Adam C."/>
            <person name="Keymanesh K."/>
            <person name="Ng V."/>
            <person name="Louie K."/>
            <person name="Northen T."/>
            <person name="Drula E."/>
            <person name="Henrissat B."/>
            <person name="Hsieh H.M."/>
            <person name="Youens-Clark K."/>
            <person name="Lutzoni F."/>
            <person name="Miadlikowska J."/>
            <person name="Eastwood D.C."/>
            <person name="Hamelin R.C."/>
            <person name="Grigoriev I.V."/>
            <person name="U'Ren J.M."/>
        </authorList>
    </citation>
    <scope>NUCLEOTIDE SEQUENCE [LARGE SCALE GENOMIC DNA]</scope>
    <source>
        <strain evidence="1 2">ER1909</strain>
    </source>
</reference>
<name>A0ACC0D9R6_9PEZI</name>
<sequence length="342" mass="38063">MPRHRKTNVPGQLSGTLMRTTRANSKAFHREALQEENIAEEITVRVTRAKSHTSSRPSTANSDAATSSSQQSRRRITPAPSKDDDVEMIDAVYSIQEPDELAGSGPALKKPKPTTIKNVTASGPRKGRFKYDNPDEMLTNSKSPLATVNLRDLLCSPKAWNLLSRDEQQRILTLFPEKEVLDKDAQSARPNIAALRNNDNFRHDTARYQDGLSRGWHDPEWVEQAHTAHAQRRAGVYDEYLAARFQEDWGVAMPPMPRWEDHAVLGPESVLRAGSGEDGQSNAGKAGQPDREDREEQEQPQDAADQGSDAKEENGENREELDAMQGLESTSKEDAQNSSDNL</sequence>
<evidence type="ECO:0000313" key="2">
    <source>
        <dbReference type="Proteomes" id="UP001497680"/>
    </source>
</evidence>
<dbReference type="EMBL" id="MU394295">
    <property type="protein sequence ID" value="KAI6089507.1"/>
    <property type="molecule type" value="Genomic_DNA"/>
</dbReference>
<organism evidence="1 2">
    <name type="scientific">Hypoxylon rubiginosum</name>
    <dbReference type="NCBI Taxonomy" id="110542"/>
    <lineage>
        <taxon>Eukaryota</taxon>
        <taxon>Fungi</taxon>
        <taxon>Dikarya</taxon>
        <taxon>Ascomycota</taxon>
        <taxon>Pezizomycotina</taxon>
        <taxon>Sordariomycetes</taxon>
        <taxon>Xylariomycetidae</taxon>
        <taxon>Xylariales</taxon>
        <taxon>Hypoxylaceae</taxon>
        <taxon>Hypoxylon</taxon>
    </lineage>
</organism>
<keyword evidence="2" id="KW-1185">Reference proteome</keyword>
<proteinExistence type="predicted"/>
<gene>
    <name evidence="1" type="ORF">F4821DRAFT_57140</name>
</gene>